<organism evidence="2 3">
    <name type="scientific">Treponema bryantii</name>
    <dbReference type="NCBI Taxonomy" id="163"/>
    <lineage>
        <taxon>Bacteria</taxon>
        <taxon>Pseudomonadati</taxon>
        <taxon>Spirochaetota</taxon>
        <taxon>Spirochaetia</taxon>
        <taxon>Spirochaetales</taxon>
        <taxon>Treponemataceae</taxon>
        <taxon>Treponema</taxon>
    </lineage>
</organism>
<proteinExistence type="predicted"/>
<dbReference type="AlphaFoldDB" id="A0A1I3N5X0"/>
<protein>
    <submittedName>
        <fullName evidence="2">Uncharacterized protein</fullName>
    </submittedName>
</protein>
<evidence type="ECO:0000313" key="3">
    <source>
        <dbReference type="Proteomes" id="UP000182737"/>
    </source>
</evidence>
<reference evidence="3" key="1">
    <citation type="submission" date="2016-10" db="EMBL/GenBank/DDBJ databases">
        <authorList>
            <person name="Varghese N."/>
            <person name="Submissions S."/>
        </authorList>
    </citation>
    <scope>NUCLEOTIDE SEQUENCE [LARGE SCALE GENOMIC DNA]</scope>
    <source>
        <strain evidence="3">XBD1002</strain>
    </source>
</reference>
<sequence>MSSKSIGMVSENLSKKNRKGIPMSKLWPSLRSEQSLQQGVYSQRLRLFPPREKQQHELKLSSTAVHCKPTSLTAAGSQLQNRGCPPCGKNQFSIRYQKTGVDHTLTVSPALIRGEPIISISALKVPLCRQRFLRTCPLYLSHSAQTVKKEEPQMKKEKRMMSAHGNKFLLTSVFVCFIGIVMLLGGVLSDKRTKLKLYEKKYSAVLSSLEKNNEQISQATGEECALRN</sequence>
<keyword evidence="1" id="KW-0812">Transmembrane</keyword>
<keyword evidence="3" id="KW-1185">Reference proteome</keyword>
<accession>A0A1I3N5X0</accession>
<keyword evidence="1" id="KW-1133">Transmembrane helix</keyword>
<evidence type="ECO:0000256" key="1">
    <source>
        <dbReference type="SAM" id="Phobius"/>
    </source>
</evidence>
<evidence type="ECO:0000313" key="2">
    <source>
        <dbReference type="EMBL" id="SFJ04599.1"/>
    </source>
</evidence>
<keyword evidence="1" id="KW-0472">Membrane</keyword>
<dbReference type="Proteomes" id="UP000182737">
    <property type="component" value="Unassembled WGS sequence"/>
</dbReference>
<feature type="transmembrane region" description="Helical" evidence="1">
    <location>
        <begin position="168"/>
        <end position="188"/>
    </location>
</feature>
<dbReference type="EMBL" id="FORI01000012">
    <property type="protein sequence ID" value="SFJ04599.1"/>
    <property type="molecule type" value="Genomic_DNA"/>
</dbReference>
<gene>
    <name evidence="2" type="ORF">SAMN04487775_11251</name>
</gene>
<name>A0A1I3N5X0_9SPIR</name>